<dbReference type="PANTHER" id="PTHR39166:SF1">
    <property type="entry name" value="BLL1166 PROTEIN"/>
    <property type="match status" value="1"/>
</dbReference>
<protein>
    <recommendedName>
        <fullName evidence="3">Nucleotidyltransferase family protein</fullName>
    </recommendedName>
</protein>
<name>A0AAE3XZU0_VARPD</name>
<evidence type="ECO:0008006" key="3">
    <source>
        <dbReference type="Google" id="ProtNLM"/>
    </source>
</evidence>
<evidence type="ECO:0000313" key="1">
    <source>
        <dbReference type="EMBL" id="MDR6426566.1"/>
    </source>
</evidence>
<dbReference type="InterPro" id="IPR009267">
    <property type="entry name" value="NTP_transf_6"/>
</dbReference>
<comment type="caution">
    <text evidence="1">The sequence shown here is derived from an EMBL/GenBank/DDBJ whole genome shotgun (WGS) entry which is preliminary data.</text>
</comment>
<reference evidence="1" key="1">
    <citation type="submission" date="2023-07" db="EMBL/GenBank/DDBJ databases">
        <title>Sorghum-associated microbial communities from plants grown in Nebraska, USA.</title>
        <authorList>
            <person name="Schachtman D."/>
        </authorList>
    </citation>
    <scope>NUCLEOTIDE SEQUENCE</scope>
    <source>
        <strain evidence="1">DS2114</strain>
    </source>
</reference>
<dbReference type="PANTHER" id="PTHR39166">
    <property type="entry name" value="BLL1166 PROTEIN"/>
    <property type="match status" value="1"/>
</dbReference>
<dbReference type="Proteomes" id="UP001184828">
    <property type="component" value="Unassembled WGS sequence"/>
</dbReference>
<dbReference type="AlphaFoldDB" id="A0AAE3XZU0"/>
<accession>A0AAE3XZU0</accession>
<organism evidence="1 2">
    <name type="scientific">Variovorax paradoxus</name>
    <dbReference type="NCBI Taxonomy" id="34073"/>
    <lineage>
        <taxon>Bacteria</taxon>
        <taxon>Pseudomonadati</taxon>
        <taxon>Pseudomonadota</taxon>
        <taxon>Betaproteobacteria</taxon>
        <taxon>Burkholderiales</taxon>
        <taxon>Comamonadaceae</taxon>
        <taxon>Variovorax</taxon>
    </lineage>
</organism>
<evidence type="ECO:0000313" key="2">
    <source>
        <dbReference type="Proteomes" id="UP001184828"/>
    </source>
</evidence>
<gene>
    <name evidence="1" type="ORF">J2738_002699</name>
</gene>
<sequence length="198" mass="21866">MTSSPKADHAQRLAAMVAASDELMAALRAVRSLGLRSWCIGAGAIRSLVWDTLHGFERRSAAEDLDVVYFDAEAGPEHDAGLEKRLRSAMPGFNWEVTNQAGVHHWLAAALGQVVPPLASLEEGVATWPEFATCVGVWLNEDESLGVVAPHGLDDLFELRVRHNPLRASAATYRQRVEAKRFGERWPRLSVEWPRAPH</sequence>
<dbReference type="Pfam" id="PF06042">
    <property type="entry name" value="NTP_transf_6"/>
    <property type="match status" value="1"/>
</dbReference>
<dbReference type="EMBL" id="JAVDQZ010000003">
    <property type="protein sequence ID" value="MDR6426566.1"/>
    <property type="molecule type" value="Genomic_DNA"/>
</dbReference>
<proteinExistence type="predicted"/>